<evidence type="ECO:0000256" key="2">
    <source>
        <dbReference type="SAM" id="Phobius"/>
    </source>
</evidence>
<name>A0ABU3PD61_9BURK</name>
<dbReference type="Gene3D" id="3.30.200.20">
    <property type="entry name" value="Phosphorylase Kinase, domain 1"/>
    <property type="match status" value="1"/>
</dbReference>
<sequence length="416" mass="43821">MTEPDLPPPHLQPPALDVSVEPLAAGERLGVWRIVAPLQAVASGHWYRAEHALASDEQAAVLVYELPDDATTVLLRFADDHPGLAQLQHPDIALALDSGLTPRGQPYVVMQWLDGQPLLPAAMQLPLRKRLQLVLQLCELLQAVHEHGQVLRELDPGMLWLGPQQQMRLMAQGLAPMLPDGDAAEHGFSLAAQALISPELREGQHAHLASEAYAVGMLMCLLVNGRMPGMDAAIAAHIGAPVQSLAAWVSLRSSERLSLDAMLQKATAPDMLDRHVSVQVLADDIVAWLAGDTRVLPPTPEPVLQGLNPPPPPPPLPVAKESKQGFYLALAMAVLGLLAMMAWLVAQLLRVPEGEPVQSVTPPVAASAAPPALTPPPPASPGAKPSRAAQAAPRAASAPRPAPAPAASGAGLSPES</sequence>
<dbReference type="RefSeq" id="WP_315650583.1">
    <property type="nucleotide sequence ID" value="NZ_JAVXZY010000004.1"/>
</dbReference>
<organism evidence="4 5">
    <name type="scientific">Roseateles aquae</name>
    <dbReference type="NCBI Taxonomy" id="3077235"/>
    <lineage>
        <taxon>Bacteria</taxon>
        <taxon>Pseudomonadati</taxon>
        <taxon>Pseudomonadota</taxon>
        <taxon>Betaproteobacteria</taxon>
        <taxon>Burkholderiales</taxon>
        <taxon>Sphaerotilaceae</taxon>
        <taxon>Roseateles</taxon>
    </lineage>
</organism>
<keyword evidence="2" id="KW-0472">Membrane</keyword>
<feature type="transmembrane region" description="Helical" evidence="2">
    <location>
        <begin position="325"/>
        <end position="346"/>
    </location>
</feature>
<protein>
    <recommendedName>
        <fullName evidence="3">Protein kinase domain-containing protein</fullName>
    </recommendedName>
</protein>
<keyword evidence="2" id="KW-0812">Transmembrane</keyword>
<accession>A0ABU3PD61</accession>
<gene>
    <name evidence="4" type="ORF">RQP53_12245</name>
</gene>
<feature type="compositionally biased region" description="Low complexity" evidence="1">
    <location>
        <begin position="362"/>
        <end position="371"/>
    </location>
</feature>
<dbReference type="InterPro" id="IPR000719">
    <property type="entry name" value="Prot_kinase_dom"/>
</dbReference>
<dbReference type="PROSITE" id="PS50011">
    <property type="entry name" value="PROTEIN_KINASE_DOM"/>
    <property type="match status" value="1"/>
</dbReference>
<dbReference type="Proteomes" id="UP001246372">
    <property type="component" value="Unassembled WGS sequence"/>
</dbReference>
<reference evidence="4" key="1">
    <citation type="submission" date="2023-09" db="EMBL/GenBank/DDBJ databases">
        <title>Paucibacter sp. APW11 Genome sequencing and assembly.</title>
        <authorList>
            <person name="Kim I."/>
        </authorList>
    </citation>
    <scope>NUCLEOTIDE SEQUENCE</scope>
    <source>
        <strain evidence="4">APW11</strain>
    </source>
</reference>
<evidence type="ECO:0000313" key="4">
    <source>
        <dbReference type="EMBL" id="MDT9000037.1"/>
    </source>
</evidence>
<evidence type="ECO:0000313" key="5">
    <source>
        <dbReference type="Proteomes" id="UP001246372"/>
    </source>
</evidence>
<dbReference type="Gene3D" id="1.10.510.10">
    <property type="entry name" value="Transferase(Phosphotransferase) domain 1"/>
    <property type="match status" value="1"/>
</dbReference>
<keyword evidence="5" id="KW-1185">Reference proteome</keyword>
<feature type="domain" description="Protein kinase" evidence="3">
    <location>
        <begin position="32"/>
        <end position="289"/>
    </location>
</feature>
<feature type="compositionally biased region" description="Low complexity" evidence="1">
    <location>
        <begin position="381"/>
        <end position="416"/>
    </location>
</feature>
<evidence type="ECO:0000259" key="3">
    <source>
        <dbReference type="PROSITE" id="PS50011"/>
    </source>
</evidence>
<evidence type="ECO:0000256" key="1">
    <source>
        <dbReference type="SAM" id="MobiDB-lite"/>
    </source>
</evidence>
<feature type="region of interest" description="Disordered" evidence="1">
    <location>
        <begin position="357"/>
        <end position="416"/>
    </location>
</feature>
<comment type="caution">
    <text evidence="4">The sequence shown here is derived from an EMBL/GenBank/DDBJ whole genome shotgun (WGS) entry which is preliminary data.</text>
</comment>
<dbReference type="InterPro" id="IPR011009">
    <property type="entry name" value="Kinase-like_dom_sf"/>
</dbReference>
<dbReference type="SUPFAM" id="SSF56112">
    <property type="entry name" value="Protein kinase-like (PK-like)"/>
    <property type="match status" value="1"/>
</dbReference>
<proteinExistence type="predicted"/>
<keyword evidence="2" id="KW-1133">Transmembrane helix</keyword>
<dbReference type="EMBL" id="JAVXZY010000004">
    <property type="protein sequence ID" value="MDT9000037.1"/>
    <property type="molecule type" value="Genomic_DNA"/>
</dbReference>